<gene>
    <name evidence="2" type="ORF">HO133_010718</name>
</gene>
<feature type="transmembrane region" description="Helical" evidence="1">
    <location>
        <begin position="12"/>
        <end position="37"/>
    </location>
</feature>
<dbReference type="GeneID" id="59339108"/>
<keyword evidence="1" id="KW-0472">Membrane</keyword>
<dbReference type="RefSeq" id="XP_037153204.1">
    <property type="nucleotide sequence ID" value="XM_037301570.1"/>
</dbReference>
<organism evidence="2 3">
    <name type="scientific">Letharia lupina</name>
    <dbReference type="NCBI Taxonomy" id="560253"/>
    <lineage>
        <taxon>Eukaryota</taxon>
        <taxon>Fungi</taxon>
        <taxon>Dikarya</taxon>
        <taxon>Ascomycota</taxon>
        <taxon>Pezizomycotina</taxon>
        <taxon>Lecanoromycetes</taxon>
        <taxon>OSLEUM clade</taxon>
        <taxon>Lecanoromycetidae</taxon>
        <taxon>Lecanorales</taxon>
        <taxon>Lecanorineae</taxon>
        <taxon>Parmeliaceae</taxon>
        <taxon>Letharia</taxon>
    </lineage>
</organism>
<keyword evidence="1" id="KW-0812">Transmembrane</keyword>
<dbReference type="Proteomes" id="UP000593566">
    <property type="component" value="Unassembled WGS sequence"/>
</dbReference>
<comment type="caution">
    <text evidence="2">The sequence shown here is derived from an EMBL/GenBank/DDBJ whole genome shotgun (WGS) entry which is preliminary data.</text>
</comment>
<dbReference type="AlphaFoldDB" id="A0A8H6CIK6"/>
<accession>A0A8H6CIK6</accession>
<proteinExistence type="predicted"/>
<evidence type="ECO:0000313" key="3">
    <source>
        <dbReference type="Proteomes" id="UP000593566"/>
    </source>
</evidence>
<reference evidence="2 3" key="1">
    <citation type="journal article" date="2020" name="Genomics">
        <title>Complete, high-quality genomes from long-read metagenomic sequencing of two wolf lichen thalli reveals enigmatic genome architecture.</title>
        <authorList>
            <person name="McKenzie S.K."/>
            <person name="Walston R.F."/>
            <person name="Allen J.L."/>
        </authorList>
    </citation>
    <scope>NUCLEOTIDE SEQUENCE [LARGE SCALE GENOMIC DNA]</scope>
    <source>
        <strain evidence="2">WasteWater1</strain>
    </source>
</reference>
<keyword evidence="1" id="KW-1133">Transmembrane helix</keyword>
<feature type="transmembrane region" description="Helical" evidence="1">
    <location>
        <begin position="263"/>
        <end position="282"/>
    </location>
</feature>
<dbReference type="EMBL" id="JACCJB010000009">
    <property type="protein sequence ID" value="KAF6224144.1"/>
    <property type="molecule type" value="Genomic_DNA"/>
</dbReference>
<evidence type="ECO:0000256" key="1">
    <source>
        <dbReference type="SAM" id="Phobius"/>
    </source>
</evidence>
<sequence>MPKPFLTNYQPPVIAAGGIMVISLFVLLVCSLAVDGLTRKIPPQARMCIPNFFTTNVPFRGSDEVKSHAVLTLCGHKQNHCATFGHTETCCPPDTTCRGSSQTSSHVFCCPNAFSCSENMDQRPMHMLECPASVGGGCCATVLRCASDLCFEYHYKTSAVFQPFPIHNSTSSDFQGFYDGVSLVTMGTLQKSFPPSSLSDDRTVPTYALQNCQPEDIGQKGQDLPISDKILGIPTAWKAKISEIAMKSQAEENWDGKSGKRRLRRLGCVVMGLSVITVVMFVF</sequence>
<evidence type="ECO:0000313" key="2">
    <source>
        <dbReference type="EMBL" id="KAF6224144.1"/>
    </source>
</evidence>
<protein>
    <submittedName>
        <fullName evidence="2">Uncharacterized protein</fullName>
    </submittedName>
</protein>
<keyword evidence="3" id="KW-1185">Reference proteome</keyword>
<name>A0A8H6CIK6_9LECA</name>